<dbReference type="Gene3D" id="3.40.50.360">
    <property type="match status" value="1"/>
</dbReference>
<accession>A0A4S2F775</accession>
<reference evidence="3 4" key="1">
    <citation type="submission" date="2019-04" db="EMBL/GenBank/DDBJ databases">
        <title>Microbes associate with the intestines of laboratory mice.</title>
        <authorList>
            <person name="Navarre W."/>
            <person name="Wong E."/>
            <person name="Huang K."/>
            <person name="Tropini C."/>
            <person name="Ng K."/>
            <person name="Yu B."/>
        </authorList>
    </citation>
    <scope>NUCLEOTIDE SEQUENCE [LARGE SCALE GENOMIC DNA]</scope>
    <source>
        <strain evidence="3 4">NM07_P-09</strain>
    </source>
</reference>
<dbReference type="InterPro" id="IPR029039">
    <property type="entry name" value="Flavoprotein-like_sf"/>
</dbReference>
<dbReference type="InterPro" id="IPR008254">
    <property type="entry name" value="Flavodoxin/NO_synth"/>
</dbReference>
<evidence type="ECO:0000313" key="3">
    <source>
        <dbReference type="EMBL" id="TGY63211.1"/>
    </source>
</evidence>
<dbReference type="RefSeq" id="WP_136011838.1">
    <property type="nucleotide sequence ID" value="NZ_SRYE01000001.1"/>
</dbReference>
<dbReference type="PROSITE" id="PS50902">
    <property type="entry name" value="FLAVODOXIN_LIKE"/>
    <property type="match status" value="1"/>
</dbReference>
<dbReference type="PANTHER" id="PTHR43717">
    <property type="entry name" value="ANAEROBIC NITRIC OXIDE REDUCTASE FLAVORUBREDOXIN"/>
    <property type="match status" value="1"/>
</dbReference>
<dbReference type="EMBL" id="SRYE01000001">
    <property type="protein sequence ID" value="TGY63211.1"/>
    <property type="molecule type" value="Genomic_DNA"/>
</dbReference>
<dbReference type="CDD" id="cd07709">
    <property type="entry name" value="flavodiiron_proteins_MBL-fold"/>
    <property type="match status" value="1"/>
</dbReference>
<evidence type="ECO:0000256" key="1">
    <source>
        <dbReference type="ARBA" id="ARBA00007121"/>
    </source>
</evidence>
<protein>
    <submittedName>
        <fullName evidence="3">FprA family A-type flavoprotein</fullName>
    </submittedName>
</protein>
<gene>
    <name evidence="3" type="ORF">E5334_01535</name>
</gene>
<dbReference type="PANTHER" id="PTHR43717:SF1">
    <property type="entry name" value="ANAEROBIC NITRIC OXIDE REDUCTASE FLAVORUBREDOXIN"/>
    <property type="match status" value="1"/>
</dbReference>
<dbReference type="GO" id="GO:0016491">
    <property type="term" value="F:oxidoreductase activity"/>
    <property type="evidence" value="ECO:0007669"/>
    <property type="project" value="InterPro"/>
</dbReference>
<dbReference type="OrthoDB" id="9800607at2"/>
<dbReference type="PIRSF" id="PIRSF005243">
    <property type="entry name" value="ROO"/>
    <property type="match status" value="1"/>
</dbReference>
<keyword evidence="4" id="KW-1185">Reference proteome</keyword>
<organism evidence="3 4">
    <name type="scientific">Muricaecibacterium torontonense</name>
    <dbReference type="NCBI Taxonomy" id="3032871"/>
    <lineage>
        <taxon>Bacteria</taxon>
        <taxon>Bacillati</taxon>
        <taxon>Actinomycetota</taxon>
        <taxon>Coriobacteriia</taxon>
        <taxon>Coriobacteriales</taxon>
        <taxon>Atopobiaceae</taxon>
        <taxon>Muricaecibacterium</taxon>
    </lineage>
</organism>
<evidence type="ECO:0000259" key="2">
    <source>
        <dbReference type="PROSITE" id="PS50902"/>
    </source>
</evidence>
<feature type="domain" description="Flavodoxin-like" evidence="2">
    <location>
        <begin position="251"/>
        <end position="391"/>
    </location>
</feature>
<name>A0A4S2F775_9ACTN</name>
<evidence type="ECO:0000313" key="4">
    <source>
        <dbReference type="Proteomes" id="UP000310263"/>
    </source>
</evidence>
<dbReference type="InterPro" id="IPR016440">
    <property type="entry name" value="Rubredoxin-O_OxRdtase"/>
</dbReference>
<dbReference type="Proteomes" id="UP000310263">
    <property type="component" value="Unassembled WGS sequence"/>
</dbReference>
<dbReference type="InterPro" id="IPR045761">
    <property type="entry name" value="ODP_dom"/>
</dbReference>
<dbReference type="SUPFAM" id="SSF52218">
    <property type="entry name" value="Flavoproteins"/>
    <property type="match status" value="1"/>
</dbReference>
<comment type="caution">
    <text evidence="3">The sequence shown here is derived from an EMBL/GenBank/DDBJ whole genome shotgun (WGS) entry which is preliminary data.</text>
</comment>
<dbReference type="GO" id="GO:0010181">
    <property type="term" value="F:FMN binding"/>
    <property type="evidence" value="ECO:0007669"/>
    <property type="project" value="InterPro"/>
</dbReference>
<dbReference type="SUPFAM" id="SSF56281">
    <property type="entry name" value="Metallo-hydrolase/oxidoreductase"/>
    <property type="match status" value="1"/>
</dbReference>
<dbReference type="SMART" id="SM00849">
    <property type="entry name" value="Lactamase_B"/>
    <property type="match status" value="1"/>
</dbReference>
<proteinExistence type="inferred from homology"/>
<dbReference type="Pfam" id="PF00258">
    <property type="entry name" value="Flavodoxin_1"/>
    <property type="match status" value="1"/>
</dbReference>
<dbReference type="GO" id="GO:0009055">
    <property type="term" value="F:electron transfer activity"/>
    <property type="evidence" value="ECO:0007669"/>
    <property type="project" value="InterPro"/>
</dbReference>
<dbReference type="Pfam" id="PF19583">
    <property type="entry name" value="ODP"/>
    <property type="match status" value="1"/>
</dbReference>
<dbReference type="InterPro" id="IPR036866">
    <property type="entry name" value="RibonucZ/Hydroxyglut_hydro"/>
</dbReference>
<dbReference type="Gene3D" id="3.60.15.10">
    <property type="entry name" value="Ribonuclease Z/Hydroxyacylglutathione hydrolase-like"/>
    <property type="match status" value="1"/>
</dbReference>
<dbReference type="InterPro" id="IPR001279">
    <property type="entry name" value="Metallo-B-lactamas"/>
</dbReference>
<dbReference type="GO" id="GO:0046872">
    <property type="term" value="F:metal ion binding"/>
    <property type="evidence" value="ECO:0007669"/>
    <property type="project" value="InterPro"/>
</dbReference>
<comment type="similarity">
    <text evidence="1">In the N-terminal section; belongs to the zinc metallo-hydrolase group 3 family.</text>
</comment>
<sequence length="395" mass="45096">MQVAQQIKPDIYWVGALDWNERHFHGYTTEKGLTYNAYLIIDEKVTLIDTVKAKFHEDLLQRISSVIDPAKIDVVIANHVEMDHSGSLPMIAQACPNAAFYCSTKAVGEFAKHYQEAGIEFNAVKTGDTLNIGKRTLTFVETPMVHWPDNMVTYDEYDKVLFSNDAFGQHFASTTRFDVDSDYCEVMKQARKYYANIVQPYGMQAAKALEAVKSLDLEMIAPAHGVIWTEHIPDILERYSHWTQNERVDKCAVIYDTMWDSTEKMAKAICEAFVQEEVDCRYFDLKYTHESDILSYIMDCKYVCVGSSTLNMQMLPNVAKFLTYFRGLSPRNNTRVGLAFGSYGWAPVAQKQVQQVLADTGFQLPLDPVSLNWRPDQAYLDDLQAKVRAMIKETE</sequence>
<dbReference type="AlphaFoldDB" id="A0A4S2F775"/>